<accession>A0ABQ6JD44</accession>
<dbReference type="InterPro" id="IPR009057">
    <property type="entry name" value="Homeodomain-like_sf"/>
</dbReference>
<evidence type="ECO:0000256" key="3">
    <source>
        <dbReference type="ARBA" id="ARBA00023163"/>
    </source>
</evidence>
<gene>
    <name evidence="6" type="ORF">GCM10025868_13500</name>
</gene>
<keyword evidence="2 4" id="KW-0238">DNA-binding</keyword>
<keyword evidence="3" id="KW-0804">Transcription</keyword>
<dbReference type="Proteomes" id="UP001157017">
    <property type="component" value="Unassembled WGS sequence"/>
</dbReference>
<evidence type="ECO:0000313" key="6">
    <source>
        <dbReference type="EMBL" id="GMA86100.1"/>
    </source>
</evidence>
<dbReference type="PANTHER" id="PTHR30055:SF238">
    <property type="entry name" value="MYCOFACTOCIN BIOSYNTHESIS TRANSCRIPTIONAL REGULATOR MFTR-RELATED"/>
    <property type="match status" value="1"/>
</dbReference>
<evidence type="ECO:0000256" key="1">
    <source>
        <dbReference type="ARBA" id="ARBA00023015"/>
    </source>
</evidence>
<evidence type="ECO:0000259" key="5">
    <source>
        <dbReference type="PROSITE" id="PS50977"/>
    </source>
</evidence>
<dbReference type="SUPFAM" id="SSF46689">
    <property type="entry name" value="Homeodomain-like"/>
    <property type="match status" value="1"/>
</dbReference>
<dbReference type="PROSITE" id="PS50977">
    <property type="entry name" value="HTH_TETR_2"/>
    <property type="match status" value="1"/>
</dbReference>
<keyword evidence="7" id="KW-1185">Reference proteome</keyword>
<comment type="caution">
    <text evidence="6">The sequence shown here is derived from an EMBL/GenBank/DDBJ whole genome shotgun (WGS) entry which is preliminary data.</text>
</comment>
<keyword evidence="1" id="KW-0805">Transcription regulation</keyword>
<dbReference type="EMBL" id="BSUZ01000001">
    <property type="protein sequence ID" value="GMA86100.1"/>
    <property type="molecule type" value="Genomic_DNA"/>
</dbReference>
<proteinExistence type="predicted"/>
<name>A0ABQ6JD44_9ACTN</name>
<evidence type="ECO:0000256" key="2">
    <source>
        <dbReference type="ARBA" id="ARBA00023125"/>
    </source>
</evidence>
<evidence type="ECO:0000313" key="7">
    <source>
        <dbReference type="Proteomes" id="UP001157017"/>
    </source>
</evidence>
<reference evidence="7" key="1">
    <citation type="journal article" date="2019" name="Int. J. Syst. Evol. Microbiol.">
        <title>The Global Catalogue of Microorganisms (GCM) 10K type strain sequencing project: providing services to taxonomists for standard genome sequencing and annotation.</title>
        <authorList>
            <consortium name="The Broad Institute Genomics Platform"/>
            <consortium name="The Broad Institute Genome Sequencing Center for Infectious Disease"/>
            <person name="Wu L."/>
            <person name="Ma J."/>
        </authorList>
    </citation>
    <scope>NUCLEOTIDE SEQUENCE [LARGE SCALE GENOMIC DNA]</scope>
    <source>
        <strain evidence="7">NBRC 108730</strain>
    </source>
</reference>
<feature type="domain" description="HTH tetR-type" evidence="5">
    <location>
        <begin position="1"/>
        <end position="60"/>
    </location>
</feature>
<dbReference type="Pfam" id="PF00440">
    <property type="entry name" value="TetR_N"/>
    <property type="match status" value="1"/>
</dbReference>
<dbReference type="PROSITE" id="PS01081">
    <property type="entry name" value="HTH_TETR_1"/>
    <property type="match status" value="1"/>
</dbReference>
<evidence type="ECO:0000256" key="4">
    <source>
        <dbReference type="PROSITE-ProRule" id="PRU00335"/>
    </source>
</evidence>
<dbReference type="InterPro" id="IPR050109">
    <property type="entry name" value="HTH-type_TetR-like_transc_reg"/>
</dbReference>
<sequence length="179" mass="19454">MRASACRRLRSSLYAEQGFEQTTVADIARRVGLTERTFFRHFADKREVLFHGQDALTQAFLDGVVAAPEGSSPCRLVVSALESSTGWFPDERRAHSRQRQAVIDAHPGLQEREPAEAAALGTTLTEALRARGVGDPAARLAAEFGVTVFGVAFTQWLADGEERSMGEPADRRAARASAP</sequence>
<protein>
    <submittedName>
        <fullName evidence="6">TetR family transcriptional regulator</fullName>
    </submittedName>
</protein>
<dbReference type="InterPro" id="IPR001647">
    <property type="entry name" value="HTH_TetR"/>
</dbReference>
<dbReference type="PANTHER" id="PTHR30055">
    <property type="entry name" value="HTH-TYPE TRANSCRIPTIONAL REGULATOR RUTR"/>
    <property type="match status" value="1"/>
</dbReference>
<dbReference type="Gene3D" id="1.10.357.10">
    <property type="entry name" value="Tetracycline Repressor, domain 2"/>
    <property type="match status" value="1"/>
</dbReference>
<feature type="DNA-binding region" description="H-T-H motif" evidence="4">
    <location>
        <begin position="23"/>
        <end position="42"/>
    </location>
</feature>
<organism evidence="6 7">
    <name type="scientific">Angustibacter aerolatus</name>
    <dbReference type="NCBI Taxonomy" id="1162965"/>
    <lineage>
        <taxon>Bacteria</taxon>
        <taxon>Bacillati</taxon>
        <taxon>Actinomycetota</taxon>
        <taxon>Actinomycetes</taxon>
        <taxon>Kineosporiales</taxon>
        <taxon>Kineosporiaceae</taxon>
    </lineage>
</organism>
<dbReference type="InterPro" id="IPR023772">
    <property type="entry name" value="DNA-bd_HTH_TetR-type_CS"/>
</dbReference>